<sequence length="232" mass="25284">MGVPMCGQAISSEHGKISRVHREGVRGGGTPHQSDLLLPPWPCIVTLPDNYRIINAGTGSLSKRVTPVLFIKYTVEKSTGVFFPYMKNFGLKDRAGFISRDPTASCADILSNNLNSIAGDVTYKCPINGGSLWVHLNDLSAQIPSATSMAVSALRLTIVLGLLVLILTCQADDKPDDKPDDSDKKTEPDFPKFLNLLGTEIIENAVEFILRSMTRSTGFMEFDDKQGEHSAK</sequence>
<dbReference type="Pfam" id="PF15144">
    <property type="entry name" value="DUF4576"/>
    <property type="match status" value="1"/>
</dbReference>
<evidence type="ECO:0000313" key="1">
    <source>
        <dbReference type="Ensembl" id="ENSFCTP00005036261.1"/>
    </source>
</evidence>
<evidence type="ECO:0000313" key="2">
    <source>
        <dbReference type="Proteomes" id="UP000823872"/>
    </source>
</evidence>
<name>A0ABI7YN23_FELCA</name>
<dbReference type="InterPro" id="IPR027950">
    <property type="entry name" value="DUF4576"/>
</dbReference>
<reference evidence="1" key="3">
    <citation type="submission" date="2025-09" db="UniProtKB">
        <authorList>
            <consortium name="Ensembl"/>
        </authorList>
    </citation>
    <scope>IDENTIFICATION</scope>
    <source>
        <strain evidence="1">breed Abyssinian</strain>
    </source>
</reference>
<dbReference type="GeneTree" id="ENSGT00390000011484"/>
<reference evidence="1" key="2">
    <citation type="submission" date="2025-08" db="UniProtKB">
        <authorList>
            <consortium name="Ensembl"/>
        </authorList>
    </citation>
    <scope>IDENTIFICATION</scope>
    <source>
        <strain evidence="1">breed Abyssinian</strain>
    </source>
</reference>
<proteinExistence type="predicted"/>
<protein>
    <submittedName>
        <fullName evidence="1">Uncharacterized protein</fullName>
    </submittedName>
</protein>
<dbReference type="Proteomes" id="UP000823872">
    <property type="component" value="Chromosome A1"/>
</dbReference>
<organism evidence="1 2">
    <name type="scientific">Felis catus</name>
    <name type="common">Cat</name>
    <name type="synonym">Felis silvestris catus</name>
    <dbReference type="NCBI Taxonomy" id="9685"/>
    <lineage>
        <taxon>Eukaryota</taxon>
        <taxon>Metazoa</taxon>
        <taxon>Chordata</taxon>
        <taxon>Craniata</taxon>
        <taxon>Vertebrata</taxon>
        <taxon>Euteleostomi</taxon>
        <taxon>Mammalia</taxon>
        <taxon>Eutheria</taxon>
        <taxon>Laurasiatheria</taxon>
        <taxon>Carnivora</taxon>
        <taxon>Feliformia</taxon>
        <taxon>Felidae</taxon>
        <taxon>Felinae</taxon>
        <taxon>Felis</taxon>
    </lineage>
</organism>
<reference evidence="1 2" key="1">
    <citation type="submission" date="2021-02" db="EMBL/GenBank/DDBJ databases">
        <title>Safari Cat Assemblies.</title>
        <authorList>
            <person name="Bredemeyer K.R."/>
            <person name="Murphy W.J."/>
        </authorList>
    </citation>
    <scope>NUCLEOTIDE SEQUENCE [LARGE SCALE GENOMIC DNA]</scope>
</reference>
<dbReference type="PANTHER" id="PTHR37864">
    <property type="entry name" value="SIMILAR TO AVLV472"/>
    <property type="match status" value="1"/>
</dbReference>
<dbReference type="PANTHER" id="PTHR37864:SF1">
    <property type="entry name" value="SIMILAR TO AVLV472"/>
    <property type="match status" value="1"/>
</dbReference>
<dbReference type="Ensembl" id="ENSFCTT00005049840.1">
    <property type="protein sequence ID" value="ENSFCTP00005036261.1"/>
    <property type="gene ID" value="ENSFCTG00005017317.1"/>
</dbReference>
<keyword evidence="2" id="KW-1185">Reference proteome</keyword>
<accession>A0ABI7YN23</accession>